<feature type="chain" id="PRO_5038747641" description="DUF4439 domain-containing protein" evidence="1">
    <location>
        <begin position="33"/>
        <end position="305"/>
    </location>
</feature>
<feature type="signal peptide" evidence="1">
    <location>
        <begin position="1"/>
        <end position="32"/>
    </location>
</feature>
<proteinExistence type="predicted"/>
<evidence type="ECO:0000256" key="1">
    <source>
        <dbReference type="SAM" id="SignalP"/>
    </source>
</evidence>
<dbReference type="RefSeq" id="WP_020441331.1">
    <property type="nucleotide sequence ID" value="NC_021663.1"/>
</dbReference>
<dbReference type="EMBL" id="CP003696">
    <property type="protein sequence ID" value="AGP30970.1"/>
    <property type="molecule type" value="Genomic_DNA"/>
</dbReference>
<organism evidence="2 3">
    <name type="scientific">Corynebacterium terpenotabidum Y-11</name>
    <dbReference type="NCBI Taxonomy" id="1200352"/>
    <lineage>
        <taxon>Bacteria</taxon>
        <taxon>Bacillati</taxon>
        <taxon>Actinomycetota</taxon>
        <taxon>Actinomycetes</taxon>
        <taxon>Mycobacteriales</taxon>
        <taxon>Corynebacteriaceae</taxon>
        <taxon>Corynebacterium</taxon>
    </lineage>
</organism>
<dbReference type="KEGG" id="cter:A606_06615"/>
<evidence type="ECO:0008006" key="4">
    <source>
        <dbReference type="Google" id="ProtNLM"/>
    </source>
</evidence>
<dbReference type="AlphaFoldDB" id="S4XH40"/>
<sequence>MHATSRPGLTRRSFLTRTLVLGLGLATLPAAGALTACSSEDPEPDARLLELVGTLRALETSPVDAGSGIFAAQADLVSGEIVRQCGTENPESCTATLDTVVVPADTPTVATARDQMTAVLPDAADSDQAALLAGLFAALATVADTDAGAPAIDWTVVETPLGSEDSTRRKTAASALEEATSRIHEAVWLTGRVLPTAGTPATAVTTVAGRLRQLRDVSMAVTDVPAAVGYTFPDGTAAPTDAASSATVLLTAVHAVTVELRRAVGSVDAEDRATVAMWCAVSARCEAALEDQLGINPLSVAVRGE</sequence>
<accession>S4XH40</accession>
<evidence type="ECO:0000313" key="3">
    <source>
        <dbReference type="Proteomes" id="UP000014809"/>
    </source>
</evidence>
<dbReference type="STRING" id="1200352.A606_06615"/>
<name>S4XH40_9CORY</name>
<dbReference type="OrthoDB" id="4424651at2"/>
<dbReference type="Proteomes" id="UP000014809">
    <property type="component" value="Chromosome"/>
</dbReference>
<dbReference type="PROSITE" id="PS51318">
    <property type="entry name" value="TAT"/>
    <property type="match status" value="1"/>
</dbReference>
<dbReference type="eggNOG" id="ENOG5031RC0">
    <property type="taxonomic scope" value="Bacteria"/>
</dbReference>
<gene>
    <name evidence="2" type="ORF">A606_06615</name>
</gene>
<reference evidence="2 3" key="1">
    <citation type="submission" date="2012-06" db="EMBL/GenBank/DDBJ databases">
        <title>Complete genome sequence of Corynebacterium terpenotabidum Y-11 (=DSM 44721).</title>
        <authorList>
            <person name="Ruckert C."/>
            <person name="Albersmeier A."/>
            <person name="Al-Dilaimi A."/>
            <person name="Szczepanowski R."/>
            <person name="Kalinowski J."/>
        </authorList>
    </citation>
    <scope>NUCLEOTIDE SEQUENCE [LARGE SCALE GENOMIC DNA]</scope>
    <source>
        <strain evidence="2 3">Y-11</strain>
    </source>
</reference>
<evidence type="ECO:0000313" key="2">
    <source>
        <dbReference type="EMBL" id="AGP30970.1"/>
    </source>
</evidence>
<dbReference type="PATRIC" id="fig|1200352.3.peg.1348"/>
<dbReference type="InterPro" id="IPR006311">
    <property type="entry name" value="TAT_signal"/>
</dbReference>
<protein>
    <recommendedName>
        <fullName evidence="4">DUF4439 domain-containing protein</fullName>
    </recommendedName>
</protein>
<keyword evidence="3" id="KW-1185">Reference proteome</keyword>
<dbReference type="HOGENOM" id="CLU_843892_0_0_11"/>
<keyword evidence="1" id="KW-0732">Signal</keyword>